<dbReference type="EMBL" id="JAPEUX010000009">
    <property type="protein sequence ID" value="KAJ4345722.1"/>
    <property type="molecule type" value="Genomic_DNA"/>
</dbReference>
<dbReference type="Proteomes" id="UP001140513">
    <property type="component" value="Unassembled WGS sequence"/>
</dbReference>
<name>A0A9W9C5Q6_9PLEO</name>
<dbReference type="OrthoDB" id="2099276at2759"/>
<protein>
    <submittedName>
        <fullName evidence="1">Uncharacterized protein</fullName>
    </submittedName>
</protein>
<sequence>MIRPLTFYDLPLKARKLVYHYLGWSDCTVDLNYNQLVIFPQETYPDKERVEKMFCFHDGWFDITHREEYHTLTEYWTCDWDQYETRGYHSHECSRYGCRGAPSITDWLNGKYGSKKEAPEPLKIILGSNHFRICRSSPYGFAPFFDISSDMLRDLGTLTVRLDGEPVESIEVGHCWERLDQLLPLNLDSRFGKYGLKEWERLVQRLAECIRPDYLTLYLIVNVKDAATAQAVLKPLYQLPRLKDCGLWLNKEHVPELSMLAQETVKRLKKSAHTEQPFKYPDLPIEVRWRILEYSDLVYDNALEWKPPPSSLGRVPRPFCSCIQDGPHPLFLVSKQVHHDAVPIFFQRNRFLVLPPGDIYGYRPQLYDPYMGVPPPDYRRRIVIPMHRVELSLFLSSLARNALQHIRYLEWLLPQFENYTTAPKSAYLDYLDTIELMAHSMNLPLLTLVVDLRTEYPYQDWELDNFCWPRRHAADGALYDRILQPLCRLEGLKDFFVYLRRVKKHTPGYPWQFHPRLRWAYDKDEMKYEKAVMGANYDSRRRAKPWMNRFETKMWRRREDADEAERSRLYDYRDYDPGLDDR</sequence>
<reference evidence="1" key="1">
    <citation type="submission" date="2022-10" db="EMBL/GenBank/DDBJ databases">
        <title>Tapping the CABI collections for fungal endophytes: first genome assemblies for Collariella, Neodidymelliopsis, Ascochyta clinopodiicola, Didymella pomorum, Didymosphaeria variabile, Neocosmospora piperis and Neocucurbitaria cava.</title>
        <authorList>
            <person name="Hill R."/>
        </authorList>
    </citation>
    <scope>NUCLEOTIDE SEQUENCE</scope>
    <source>
        <strain evidence="1">IMI 356815</strain>
    </source>
</reference>
<proteinExistence type="predicted"/>
<dbReference type="AlphaFoldDB" id="A0A9W9C5Q6"/>
<gene>
    <name evidence="1" type="ORF">N0V89_011857</name>
</gene>
<comment type="caution">
    <text evidence="1">The sequence shown here is derived from an EMBL/GenBank/DDBJ whole genome shotgun (WGS) entry which is preliminary data.</text>
</comment>
<organism evidence="1 2">
    <name type="scientific">Didymosphaeria variabile</name>
    <dbReference type="NCBI Taxonomy" id="1932322"/>
    <lineage>
        <taxon>Eukaryota</taxon>
        <taxon>Fungi</taxon>
        <taxon>Dikarya</taxon>
        <taxon>Ascomycota</taxon>
        <taxon>Pezizomycotina</taxon>
        <taxon>Dothideomycetes</taxon>
        <taxon>Pleosporomycetidae</taxon>
        <taxon>Pleosporales</taxon>
        <taxon>Massarineae</taxon>
        <taxon>Didymosphaeriaceae</taxon>
        <taxon>Didymosphaeria</taxon>
    </lineage>
</organism>
<dbReference type="GeneID" id="80915387"/>
<evidence type="ECO:0000313" key="1">
    <source>
        <dbReference type="EMBL" id="KAJ4345722.1"/>
    </source>
</evidence>
<accession>A0A9W9C5Q6</accession>
<dbReference type="RefSeq" id="XP_056065886.1">
    <property type="nucleotide sequence ID" value="XM_056220583.1"/>
</dbReference>
<keyword evidence="2" id="KW-1185">Reference proteome</keyword>
<evidence type="ECO:0000313" key="2">
    <source>
        <dbReference type="Proteomes" id="UP001140513"/>
    </source>
</evidence>
<dbReference type="InterPro" id="IPR038883">
    <property type="entry name" value="AN11006-like"/>
</dbReference>
<dbReference type="PANTHER" id="PTHR42085">
    <property type="entry name" value="F-BOX DOMAIN-CONTAINING PROTEIN"/>
    <property type="match status" value="1"/>
</dbReference>
<dbReference type="PANTHER" id="PTHR42085:SF2">
    <property type="entry name" value="F-BOX DOMAIN-CONTAINING PROTEIN"/>
    <property type="match status" value="1"/>
</dbReference>